<evidence type="ECO:0000313" key="2">
    <source>
        <dbReference type="EMBL" id="KAK9292505.1"/>
    </source>
</evidence>
<keyword evidence="3" id="KW-1185">Reference proteome</keyword>
<feature type="region of interest" description="Disordered" evidence="1">
    <location>
        <begin position="1"/>
        <end position="77"/>
    </location>
</feature>
<gene>
    <name evidence="2" type="ORF">L1049_020478</name>
</gene>
<comment type="caution">
    <text evidence="2">The sequence shown here is derived from an EMBL/GenBank/DDBJ whole genome shotgun (WGS) entry which is preliminary data.</text>
</comment>
<proteinExistence type="predicted"/>
<sequence length="198" mass="21317">MQKPRRWPKRKRLPTITAPAASTPAPSTTVAPTPGLATTVPAASTPAPSTTIAPTPGLAPEAQLQHQTREKCPRISVSAEAAPCDSIDATSTIHSIQQPLQQPAGLFTNHNGSYLSTSITQYLLPSLPPVNQHMRPYPPNPTQFYPRLALRPPGNFVRPVPFNGPWDIAKAPGYHLRLAPLGDYALPPPQYCSPSDRS</sequence>
<name>A0AAP0SD56_LIQFO</name>
<reference evidence="2 3" key="1">
    <citation type="journal article" date="2024" name="Plant J.">
        <title>Genome sequences and population genomics reveal climatic adaptation and genomic divergence between two closely related sweetgum species.</title>
        <authorList>
            <person name="Xu W.Q."/>
            <person name="Ren C.Q."/>
            <person name="Zhang X.Y."/>
            <person name="Comes H.P."/>
            <person name="Liu X.H."/>
            <person name="Li Y.G."/>
            <person name="Kettle C.J."/>
            <person name="Jalonen R."/>
            <person name="Gaisberger H."/>
            <person name="Ma Y.Z."/>
            <person name="Qiu Y.X."/>
        </authorList>
    </citation>
    <scope>NUCLEOTIDE SEQUENCE [LARGE SCALE GENOMIC DNA]</scope>
    <source>
        <strain evidence="2">Hangzhou</strain>
    </source>
</reference>
<evidence type="ECO:0000256" key="1">
    <source>
        <dbReference type="SAM" id="MobiDB-lite"/>
    </source>
</evidence>
<protein>
    <submittedName>
        <fullName evidence="2">Uncharacterized protein</fullName>
    </submittedName>
</protein>
<dbReference type="Proteomes" id="UP001415857">
    <property type="component" value="Unassembled WGS sequence"/>
</dbReference>
<accession>A0AAP0SD56</accession>
<dbReference type="AlphaFoldDB" id="A0AAP0SD56"/>
<dbReference type="EMBL" id="JBBPBK010000001">
    <property type="protein sequence ID" value="KAK9292505.1"/>
    <property type="molecule type" value="Genomic_DNA"/>
</dbReference>
<feature type="compositionally biased region" description="Basic residues" evidence="1">
    <location>
        <begin position="1"/>
        <end position="13"/>
    </location>
</feature>
<evidence type="ECO:0000313" key="3">
    <source>
        <dbReference type="Proteomes" id="UP001415857"/>
    </source>
</evidence>
<organism evidence="2 3">
    <name type="scientific">Liquidambar formosana</name>
    <name type="common">Formosan gum</name>
    <dbReference type="NCBI Taxonomy" id="63359"/>
    <lineage>
        <taxon>Eukaryota</taxon>
        <taxon>Viridiplantae</taxon>
        <taxon>Streptophyta</taxon>
        <taxon>Embryophyta</taxon>
        <taxon>Tracheophyta</taxon>
        <taxon>Spermatophyta</taxon>
        <taxon>Magnoliopsida</taxon>
        <taxon>eudicotyledons</taxon>
        <taxon>Gunneridae</taxon>
        <taxon>Pentapetalae</taxon>
        <taxon>Saxifragales</taxon>
        <taxon>Altingiaceae</taxon>
        <taxon>Liquidambar</taxon>
    </lineage>
</organism>
<feature type="compositionally biased region" description="Low complexity" evidence="1">
    <location>
        <begin position="14"/>
        <end position="56"/>
    </location>
</feature>